<evidence type="ECO:0000313" key="3">
    <source>
        <dbReference type="Proteomes" id="UP000178911"/>
    </source>
</evidence>
<dbReference type="Proteomes" id="UP000178911">
    <property type="component" value="Unassembled WGS sequence"/>
</dbReference>
<organism evidence="2 3">
    <name type="scientific">Candidatus Yanofskybacteria bacterium RIFCSPLOWO2_01_FULL_43_22</name>
    <dbReference type="NCBI Taxonomy" id="1802695"/>
    <lineage>
        <taxon>Bacteria</taxon>
        <taxon>Candidatus Yanofskyibacteriota</taxon>
    </lineage>
</organism>
<dbReference type="EMBL" id="MGKJ01000020">
    <property type="protein sequence ID" value="OGN23303.1"/>
    <property type="molecule type" value="Genomic_DNA"/>
</dbReference>
<keyword evidence="1" id="KW-1133">Transmembrane helix</keyword>
<reference evidence="2 3" key="1">
    <citation type="journal article" date="2016" name="Nat. Commun.">
        <title>Thousands of microbial genomes shed light on interconnected biogeochemical processes in an aquifer system.</title>
        <authorList>
            <person name="Anantharaman K."/>
            <person name="Brown C.T."/>
            <person name="Hug L.A."/>
            <person name="Sharon I."/>
            <person name="Castelle C.J."/>
            <person name="Probst A.J."/>
            <person name="Thomas B.C."/>
            <person name="Singh A."/>
            <person name="Wilkins M.J."/>
            <person name="Karaoz U."/>
            <person name="Brodie E.L."/>
            <person name="Williams K.H."/>
            <person name="Hubbard S.S."/>
            <person name="Banfield J.F."/>
        </authorList>
    </citation>
    <scope>NUCLEOTIDE SEQUENCE [LARGE SCALE GENOMIC DNA]</scope>
</reference>
<keyword evidence="1" id="KW-0472">Membrane</keyword>
<name>A0A1F8GD94_9BACT</name>
<feature type="transmembrane region" description="Helical" evidence="1">
    <location>
        <begin position="14"/>
        <end position="34"/>
    </location>
</feature>
<protein>
    <submittedName>
        <fullName evidence="2">Uncharacterized protein</fullName>
    </submittedName>
</protein>
<sequence length="74" mass="8271">MEKARFTATLVKELTGGILVLVAFAVLISLLAILRSDGSIREWLNSPISELKVEELLFILFVTALLTQRTRGRK</sequence>
<evidence type="ECO:0000256" key="1">
    <source>
        <dbReference type="SAM" id="Phobius"/>
    </source>
</evidence>
<comment type="caution">
    <text evidence="2">The sequence shown here is derived from an EMBL/GenBank/DDBJ whole genome shotgun (WGS) entry which is preliminary data.</text>
</comment>
<dbReference type="AlphaFoldDB" id="A0A1F8GD94"/>
<keyword evidence="1" id="KW-0812">Transmembrane</keyword>
<proteinExistence type="predicted"/>
<evidence type="ECO:0000313" key="2">
    <source>
        <dbReference type="EMBL" id="OGN23303.1"/>
    </source>
</evidence>
<accession>A0A1F8GD94</accession>
<gene>
    <name evidence="2" type="ORF">A3A13_04245</name>
</gene>